<feature type="signal peptide" evidence="1">
    <location>
        <begin position="1"/>
        <end position="27"/>
    </location>
</feature>
<organism evidence="2 3">
    <name type="scientific">Actinokineospora spheciospongiae</name>
    <dbReference type="NCBI Taxonomy" id="909613"/>
    <lineage>
        <taxon>Bacteria</taxon>
        <taxon>Bacillati</taxon>
        <taxon>Actinomycetota</taxon>
        <taxon>Actinomycetes</taxon>
        <taxon>Pseudonocardiales</taxon>
        <taxon>Pseudonocardiaceae</taxon>
        <taxon>Actinokineospora</taxon>
    </lineage>
</organism>
<evidence type="ECO:0000313" key="3">
    <source>
        <dbReference type="Proteomes" id="UP000019277"/>
    </source>
</evidence>
<evidence type="ECO:0008006" key="4">
    <source>
        <dbReference type="Google" id="ProtNLM"/>
    </source>
</evidence>
<accession>W7ILB0</accession>
<keyword evidence="1" id="KW-0732">Signal</keyword>
<evidence type="ECO:0000256" key="1">
    <source>
        <dbReference type="SAM" id="SignalP"/>
    </source>
</evidence>
<dbReference type="EMBL" id="AYXG01000129">
    <property type="protein sequence ID" value="EWC61138.1"/>
    <property type="molecule type" value="Genomic_DNA"/>
</dbReference>
<dbReference type="AlphaFoldDB" id="W7ILB0"/>
<proteinExistence type="predicted"/>
<sequence length="133" mass="14501">MGFATKALAAAGLVLAFGIAVPGVAAANNVGDGSSDCNSGEHCFALHSNGGVPQKHFYNPADHGEYTFPGYVELKGEASSINNRDTVNDVFVHEEWDLFENNDYQRFSRGNFWQNFNGDVNDDNGHHNYSSVR</sequence>
<dbReference type="Proteomes" id="UP000019277">
    <property type="component" value="Unassembled WGS sequence"/>
</dbReference>
<reference evidence="2 3" key="1">
    <citation type="journal article" date="2014" name="Genome Announc.">
        <title>Draft Genome Sequence of the Antitrypanosomally Active Sponge-Associated Bacterium Actinokineospora sp. Strain EG49.</title>
        <authorList>
            <person name="Harjes J."/>
            <person name="Ryu T."/>
            <person name="Abdelmohsen U.R."/>
            <person name="Moitinho-Silva L."/>
            <person name="Horn H."/>
            <person name="Ravasi T."/>
            <person name="Hentschel U."/>
        </authorList>
    </citation>
    <scope>NUCLEOTIDE SEQUENCE [LARGE SCALE GENOMIC DNA]</scope>
    <source>
        <strain evidence="2 3">EG49</strain>
    </source>
</reference>
<evidence type="ECO:0000313" key="2">
    <source>
        <dbReference type="EMBL" id="EWC61138.1"/>
    </source>
</evidence>
<keyword evidence="3" id="KW-1185">Reference proteome</keyword>
<dbReference type="OrthoDB" id="3388699at2"/>
<gene>
    <name evidence="2" type="ORF">UO65_3558</name>
</gene>
<dbReference type="RefSeq" id="WP_035283813.1">
    <property type="nucleotide sequence ID" value="NZ_AYXG01000129.1"/>
</dbReference>
<name>W7ILB0_9PSEU</name>
<feature type="chain" id="PRO_5004896044" description="Peptidase inhibitor family I36" evidence="1">
    <location>
        <begin position="28"/>
        <end position="133"/>
    </location>
</feature>
<comment type="caution">
    <text evidence="2">The sequence shown here is derived from an EMBL/GenBank/DDBJ whole genome shotgun (WGS) entry which is preliminary data.</text>
</comment>
<protein>
    <recommendedName>
        <fullName evidence="4">Peptidase inhibitor family I36</fullName>
    </recommendedName>
</protein>